<feature type="region of interest" description="Disordered" evidence="6">
    <location>
        <begin position="637"/>
        <end position="683"/>
    </location>
</feature>
<dbReference type="GO" id="GO:1990316">
    <property type="term" value="C:Atg1/ULK1 kinase complex"/>
    <property type="evidence" value="ECO:0007669"/>
    <property type="project" value="TreeGrafter"/>
</dbReference>
<proteinExistence type="predicted"/>
<name>A0A6J2YDG5_SITOR</name>
<dbReference type="GO" id="GO:0061723">
    <property type="term" value="P:glycophagy"/>
    <property type="evidence" value="ECO:0007669"/>
    <property type="project" value="TreeGrafter"/>
</dbReference>
<dbReference type="PROSITE" id="PS00299">
    <property type="entry name" value="UBIQUITIN_1"/>
    <property type="match status" value="1"/>
</dbReference>
<sequence>MVYVFFVQPGDMISFDNEITIMQSVEDLKDKIKEKVNIPQDQQVLLISGGESLDVKKNLCSYMAGTDTNPIYLFSTNYEPNRLDILKSLNYNDLEIKQRLTECMNLPVSLATVKTRTLVAMDFFNIAKTQLEFCENLVHDQHLQQQGWSAVIANLEDIVGEFRKRWDLFLKVYNEFMADKTAFSDLLEHFPEDKNVLQKMPVIDILLEAQKEPLDSSKLSESTNISQENEGSRDLTLYEWISSSENKNSLEELHSVCRDKLRKFENEIMPSLENHISETLQSAEKPERKEIEGLGKRLCDLEELLRKIKKYVEHQSDMAQAFQQNETRASHTKDISILPDLCTTHLQQLEYIKQCHLKLMEDRNRVIRAKYELSKSLCARIGWVQNIENKLWELDSHLVYFHEHLQRLRKHIEVFQQVHLAPTTYVNAVVEVVRRRAFSQLFLMWASDLACQNLTIHNEELTRRKEFTAQFEGHFLNTLFPGMGDVPPPFAIEAPAMFDAKLPEVTREDVERLRRELPEFAESLTLPDMDRVTNFFLGKAGGAAKEQEKDKVDDAKAVEDKLIQAVSDVGLASNLDKNLLKATGSEPCLVTVPGLPNLKDDKGCESETDTEEFEKVGQSPLELTFPQGAAQAVISAPKVTEKQDASTSTEARNQVLPPKKPPRSFHRASQSFDTDQRTLSTSTNESFTNIKNISLDSIDELSSIKNFSNATTESCFNSHYNQALSKEQSSSLSSTSSLHLSENIARSNVASHYGTSSLMLSRSKSVSPQSPRDNASPQMCHQQQDFVSDEFYIDESLPSSVGTGNSQGSEFVRQLDNANIVVAMLQDNLQISRSQYEKVKGILSNLGSLSKQDVNTLRGELRDLKSQFVSESREFTELYSRLGGSLQNLDVEIDKSQKELAEVMLKEQEHERDTFRYSLLEKESTIKVLERDKKVLEDRNEEISRELAHLEEKMAQLTSDKANEIEDLCKKIREKELEKEKALKETTEFLRHEHKAEIENIKSRFKLMTMERSPSLSSLEKEKSGDFASLPSTILAQMQNNFEIEKERAVLEERQRCDKLTEEKIKDLEMSFVMQKDLLSQDVAKRIAEDKDLQIDTLREREKNLNLEVIKLKTTIQQLAECEQERIDCQMMEEFDTLKKEKDELEEELHKLKSERETQMITSVAVCEEKLDASTSPLQTSLLPSHDLSKSEIAPFHLPPRLSIDTCKKGDIVLVIWDPLYANFRILQILQEAKYAYFLHTDSLERLGLSINKKVPNKSYCTGEVVNKDFCHARREGNRYHLSVGTKFFRVKVKPVSSLHHKDQSQSFYHPRLGSASMSASQSSISNFDPVMEESQSTTSPLLETNPEEDPIVTKDGPEDGERIALETPCEPGRSDPESGRIDVIERPEEIKPQSVEKNFAEDSGIVESIEQATAATEEVGEKQQEDDRCEVCKAVEVQKANSSANWLEAMFRSMFSKSSQ</sequence>
<dbReference type="InterPro" id="IPR019954">
    <property type="entry name" value="Ubiquitin_CS"/>
</dbReference>
<dbReference type="InterPro" id="IPR019460">
    <property type="entry name" value="Atg11_C"/>
</dbReference>
<dbReference type="InterPro" id="IPR000626">
    <property type="entry name" value="Ubiquitin-like_dom"/>
</dbReference>
<evidence type="ECO:0000256" key="5">
    <source>
        <dbReference type="SAM" id="Coils"/>
    </source>
</evidence>
<feature type="compositionally biased region" description="Polar residues" evidence="6">
    <location>
        <begin position="1334"/>
        <end position="1343"/>
    </location>
</feature>
<keyword evidence="4 5" id="KW-0175">Coiled coil</keyword>
<feature type="compositionally biased region" description="Basic and acidic residues" evidence="6">
    <location>
        <begin position="1352"/>
        <end position="1365"/>
    </location>
</feature>
<feature type="region of interest" description="Disordered" evidence="6">
    <location>
        <begin position="599"/>
        <end position="621"/>
    </location>
</feature>
<evidence type="ECO:0000256" key="6">
    <source>
        <dbReference type="SAM" id="MobiDB-lite"/>
    </source>
</evidence>
<evidence type="ECO:0000259" key="7">
    <source>
        <dbReference type="PROSITE" id="PS50053"/>
    </source>
</evidence>
<dbReference type="GO" id="GO:0061709">
    <property type="term" value="P:reticulophagy"/>
    <property type="evidence" value="ECO:0007669"/>
    <property type="project" value="TreeGrafter"/>
</dbReference>
<protein>
    <submittedName>
        <fullName evidence="9 10">RB1-inducible coiled-coil protein 1 isoform X1</fullName>
    </submittedName>
</protein>
<dbReference type="GeneID" id="115886429"/>
<evidence type="ECO:0000313" key="8">
    <source>
        <dbReference type="Proteomes" id="UP000504635"/>
    </source>
</evidence>
<dbReference type="InterPro" id="IPR040040">
    <property type="entry name" value="ATG11"/>
</dbReference>
<feature type="coiled-coil region" evidence="5">
    <location>
        <begin position="1088"/>
        <end position="1162"/>
    </location>
</feature>
<dbReference type="GO" id="GO:0000045">
    <property type="term" value="P:autophagosome assembly"/>
    <property type="evidence" value="ECO:0007669"/>
    <property type="project" value="InterPro"/>
</dbReference>
<feature type="coiled-coil region" evidence="5">
    <location>
        <begin position="886"/>
        <end position="985"/>
    </location>
</feature>
<evidence type="ECO:0000313" key="11">
    <source>
        <dbReference type="RefSeq" id="XP_030761432.1"/>
    </source>
</evidence>
<dbReference type="OrthoDB" id="447953at2759"/>
<dbReference type="GO" id="GO:0034045">
    <property type="term" value="C:phagophore assembly site membrane"/>
    <property type="evidence" value="ECO:0007669"/>
    <property type="project" value="TreeGrafter"/>
</dbReference>
<accession>A0A6J2YDG5</accession>
<feature type="compositionally biased region" description="Polar residues" evidence="6">
    <location>
        <begin position="667"/>
        <end position="683"/>
    </location>
</feature>
<dbReference type="Gene3D" id="3.10.20.90">
    <property type="entry name" value="Phosphatidylinositol 3-kinase Catalytic Subunit, Chain A, domain 1"/>
    <property type="match status" value="1"/>
</dbReference>
<dbReference type="PANTHER" id="PTHR13222">
    <property type="entry name" value="RB1-INDUCIBLE COILED-COIL"/>
    <property type="match status" value="1"/>
</dbReference>
<dbReference type="Proteomes" id="UP000504635">
    <property type="component" value="Unplaced"/>
</dbReference>
<dbReference type="PANTHER" id="PTHR13222:SF1">
    <property type="entry name" value="RB1-INDUCIBLE COILED-COIL PROTEIN 1"/>
    <property type="match status" value="1"/>
</dbReference>
<organism evidence="8 11">
    <name type="scientific">Sitophilus oryzae</name>
    <name type="common">Rice weevil</name>
    <name type="synonym">Curculio oryzae</name>
    <dbReference type="NCBI Taxonomy" id="7048"/>
    <lineage>
        <taxon>Eukaryota</taxon>
        <taxon>Metazoa</taxon>
        <taxon>Ecdysozoa</taxon>
        <taxon>Arthropoda</taxon>
        <taxon>Hexapoda</taxon>
        <taxon>Insecta</taxon>
        <taxon>Pterygota</taxon>
        <taxon>Neoptera</taxon>
        <taxon>Endopterygota</taxon>
        <taxon>Coleoptera</taxon>
        <taxon>Polyphaga</taxon>
        <taxon>Cucujiformia</taxon>
        <taxon>Curculionidae</taxon>
        <taxon>Dryophthorinae</taxon>
        <taxon>Sitophilus</taxon>
    </lineage>
</organism>
<keyword evidence="3" id="KW-0072">Autophagy</keyword>
<dbReference type="GO" id="GO:0015031">
    <property type="term" value="P:protein transport"/>
    <property type="evidence" value="ECO:0007669"/>
    <property type="project" value="UniProtKB-KW"/>
</dbReference>
<evidence type="ECO:0000256" key="1">
    <source>
        <dbReference type="ARBA" id="ARBA00022448"/>
    </source>
</evidence>
<feature type="compositionally biased region" description="Polar residues" evidence="6">
    <location>
        <begin position="768"/>
        <end position="781"/>
    </location>
</feature>
<dbReference type="GO" id="GO:0060090">
    <property type="term" value="F:molecular adaptor activity"/>
    <property type="evidence" value="ECO:0007669"/>
    <property type="project" value="TreeGrafter"/>
</dbReference>
<dbReference type="GO" id="GO:0019901">
    <property type="term" value="F:protein kinase binding"/>
    <property type="evidence" value="ECO:0007669"/>
    <property type="project" value="TreeGrafter"/>
</dbReference>
<evidence type="ECO:0000256" key="2">
    <source>
        <dbReference type="ARBA" id="ARBA00022927"/>
    </source>
</evidence>
<evidence type="ECO:0000313" key="10">
    <source>
        <dbReference type="RefSeq" id="XP_030761431.1"/>
    </source>
</evidence>
<dbReference type="RefSeq" id="XP_030761432.1">
    <property type="nucleotide sequence ID" value="XM_030905572.1"/>
</dbReference>
<feature type="domain" description="Ubiquitin-like" evidence="7">
    <location>
        <begin position="2"/>
        <end position="62"/>
    </location>
</feature>
<dbReference type="InterPro" id="IPR045326">
    <property type="entry name" value="ATG17-like_dom"/>
</dbReference>
<dbReference type="RefSeq" id="XP_030761430.1">
    <property type="nucleotide sequence ID" value="XM_030905570.1"/>
</dbReference>
<dbReference type="Pfam" id="PF04108">
    <property type="entry name" value="ATG17_like"/>
    <property type="match status" value="1"/>
</dbReference>
<feature type="region of interest" description="Disordered" evidence="6">
    <location>
        <begin position="1320"/>
        <end position="1391"/>
    </location>
</feature>
<dbReference type="GO" id="GO:0000422">
    <property type="term" value="P:autophagy of mitochondrion"/>
    <property type="evidence" value="ECO:0007669"/>
    <property type="project" value="TreeGrafter"/>
</dbReference>
<feature type="compositionally biased region" description="Basic and acidic residues" evidence="6">
    <location>
        <begin position="1373"/>
        <end position="1391"/>
    </location>
</feature>
<dbReference type="CDD" id="cd17060">
    <property type="entry name" value="Ubl_RB1CC1"/>
    <property type="match status" value="1"/>
</dbReference>
<dbReference type="RefSeq" id="XP_030761431.1">
    <property type="nucleotide sequence ID" value="XM_030905571.1"/>
</dbReference>
<dbReference type="GO" id="GO:0034727">
    <property type="term" value="P:piecemeal microautophagy of the nucleus"/>
    <property type="evidence" value="ECO:0007669"/>
    <property type="project" value="TreeGrafter"/>
</dbReference>
<keyword evidence="2" id="KW-0653">Protein transport</keyword>
<dbReference type="KEGG" id="soy:115886429"/>
<reference evidence="9 10" key="1">
    <citation type="submission" date="2025-04" db="UniProtKB">
        <authorList>
            <consortium name="RefSeq"/>
        </authorList>
    </citation>
    <scope>IDENTIFICATION</scope>
    <source>
        <tissue evidence="9 10">Gonads</tissue>
    </source>
</reference>
<evidence type="ECO:0000256" key="4">
    <source>
        <dbReference type="ARBA" id="ARBA00023054"/>
    </source>
</evidence>
<keyword evidence="1" id="KW-0813">Transport</keyword>
<evidence type="ECO:0000256" key="3">
    <source>
        <dbReference type="ARBA" id="ARBA00023006"/>
    </source>
</evidence>
<dbReference type="Pfam" id="PF10377">
    <property type="entry name" value="ATG11"/>
    <property type="match status" value="1"/>
</dbReference>
<dbReference type="PROSITE" id="PS50053">
    <property type="entry name" value="UBIQUITIN_2"/>
    <property type="match status" value="1"/>
</dbReference>
<evidence type="ECO:0000313" key="9">
    <source>
        <dbReference type="RefSeq" id="XP_030761430.1"/>
    </source>
</evidence>
<gene>
    <name evidence="9 10 11" type="primary">LOC115886429</name>
</gene>
<keyword evidence="8" id="KW-1185">Reference proteome</keyword>
<feature type="region of interest" description="Disordered" evidence="6">
    <location>
        <begin position="760"/>
        <end position="781"/>
    </location>
</feature>
<dbReference type="GO" id="GO:0034517">
    <property type="term" value="P:ribophagy"/>
    <property type="evidence" value="ECO:0007669"/>
    <property type="project" value="TreeGrafter"/>
</dbReference>